<evidence type="ECO:0000313" key="3">
    <source>
        <dbReference type="Proteomes" id="UP000193648"/>
    </source>
</evidence>
<feature type="compositionally biased region" description="Polar residues" evidence="1">
    <location>
        <begin position="190"/>
        <end position="207"/>
    </location>
</feature>
<dbReference type="Proteomes" id="UP000193648">
    <property type="component" value="Unassembled WGS sequence"/>
</dbReference>
<dbReference type="RefSeq" id="XP_021883968.1">
    <property type="nucleotide sequence ID" value="XM_022026411.1"/>
</dbReference>
<proteinExistence type="predicted"/>
<comment type="caution">
    <text evidence="2">The sequence shown here is derived from an EMBL/GenBank/DDBJ whole genome shotgun (WGS) entry which is preliminary data.</text>
</comment>
<evidence type="ECO:0000313" key="2">
    <source>
        <dbReference type="EMBL" id="ORZ24987.1"/>
    </source>
</evidence>
<gene>
    <name evidence="2" type="ORF">BCR41DRAFT_368791</name>
</gene>
<accession>A0A1Y2GXJ7</accession>
<name>A0A1Y2GXJ7_9FUNG</name>
<sequence length="283" mass="31811">MPMPRKKKLLVNTNSGAKSKLTVLSNNETTRELADCVFRCAGNCVNINHRWVFQSPKNGVPLIIKVELENLLYKISSLHNAKKELSAFGGKPKKTADKSDDNMIISKVTDRMPRLRKGTDARTFLGRTAEMKQMLETGRKRTEVFHEFATRNSKQKDIVERFASIKDFVLILGKFSGPTSALRAQKEQKSPQGSASTRQRLSNNDANGKSDNRKYIYHRLGNFPSEGSYSKQSTRILLGGAKASKICISSAITQARTSLLENKHIEKHVDDIIFIRNENVDNV</sequence>
<reference evidence="2 3" key="1">
    <citation type="submission" date="2016-07" db="EMBL/GenBank/DDBJ databases">
        <title>Pervasive Adenine N6-methylation of Active Genes in Fungi.</title>
        <authorList>
            <consortium name="DOE Joint Genome Institute"/>
            <person name="Mondo S.J."/>
            <person name="Dannebaum R.O."/>
            <person name="Kuo R.C."/>
            <person name="Labutti K."/>
            <person name="Haridas S."/>
            <person name="Kuo A."/>
            <person name="Salamov A."/>
            <person name="Ahrendt S.R."/>
            <person name="Lipzen A."/>
            <person name="Sullivan W."/>
            <person name="Andreopoulos W.B."/>
            <person name="Clum A."/>
            <person name="Lindquist E."/>
            <person name="Daum C."/>
            <person name="Ramamoorthy G.K."/>
            <person name="Gryganskyi A."/>
            <person name="Culley D."/>
            <person name="Magnuson J.K."/>
            <person name="James T.Y."/>
            <person name="O'Malley M.A."/>
            <person name="Stajich J.E."/>
            <person name="Spatafora J.W."/>
            <person name="Visel A."/>
            <person name="Grigoriev I.V."/>
        </authorList>
    </citation>
    <scope>NUCLEOTIDE SEQUENCE [LARGE SCALE GENOMIC DNA]</scope>
    <source>
        <strain evidence="2 3">NRRL 3116</strain>
    </source>
</reference>
<dbReference type="EMBL" id="MCFF01000008">
    <property type="protein sequence ID" value="ORZ24987.1"/>
    <property type="molecule type" value="Genomic_DNA"/>
</dbReference>
<protein>
    <submittedName>
        <fullName evidence="2">Uncharacterized protein</fullName>
    </submittedName>
</protein>
<keyword evidence="3" id="KW-1185">Reference proteome</keyword>
<dbReference type="GeneID" id="33568254"/>
<feature type="region of interest" description="Disordered" evidence="1">
    <location>
        <begin position="181"/>
        <end position="213"/>
    </location>
</feature>
<evidence type="ECO:0000256" key="1">
    <source>
        <dbReference type="SAM" id="MobiDB-lite"/>
    </source>
</evidence>
<dbReference type="AlphaFoldDB" id="A0A1Y2GXJ7"/>
<dbReference type="InParanoid" id="A0A1Y2GXJ7"/>
<organism evidence="2 3">
    <name type="scientific">Lobosporangium transversale</name>
    <dbReference type="NCBI Taxonomy" id="64571"/>
    <lineage>
        <taxon>Eukaryota</taxon>
        <taxon>Fungi</taxon>
        <taxon>Fungi incertae sedis</taxon>
        <taxon>Mucoromycota</taxon>
        <taxon>Mortierellomycotina</taxon>
        <taxon>Mortierellomycetes</taxon>
        <taxon>Mortierellales</taxon>
        <taxon>Mortierellaceae</taxon>
        <taxon>Lobosporangium</taxon>
    </lineage>
</organism>